<dbReference type="InterPro" id="IPR001089">
    <property type="entry name" value="Chemokine_CXC"/>
</dbReference>
<dbReference type="OrthoDB" id="8872899at2759"/>
<dbReference type="Gene3D" id="2.40.50.40">
    <property type="match status" value="1"/>
</dbReference>
<comment type="subcellular location">
    <subcellularLocation>
        <location evidence="1">Secreted</location>
    </subcellularLocation>
</comment>
<dbReference type="PRINTS" id="PR00436">
    <property type="entry name" value="INTERLEUKIN8"/>
</dbReference>
<evidence type="ECO:0000256" key="2">
    <source>
        <dbReference type="ARBA" id="ARBA00010665"/>
    </source>
</evidence>
<evidence type="ECO:0000256" key="4">
    <source>
        <dbReference type="ARBA" id="ARBA00022525"/>
    </source>
</evidence>
<dbReference type="GO" id="GO:0006955">
    <property type="term" value="P:immune response"/>
    <property type="evidence" value="ECO:0007669"/>
    <property type="project" value="InterPro"/>
</dbReference>
<dbReference type="AlphaFoldDB" id="A0A6P3Q6G4"/>
<dbReference type="InterPro" id="IPR039809">
    <property type="entry name" value="Chemokine_b/g/d"/>
</dbReference>
<accession>A0A6P3Q6G4</accession>
<evidence type="ECO:0000256" key="1">
    <source>
        <dbReference type="ARBA" id="ARBA00004613"/>
    </source>
</evidence>
<dbReference type="SUPFAM" id="SSF54117">
    <property type="entry name" value="Interleukin 8-like chemokines"/>
    <property type="match status" value="1"/>
</dbReference>
<evidence type="ECO:0000313" key="8">
    <source>
        <dbReference type="Proteomes" id="UP000515202"/>
    </source>
</evidence>
<evidence type="ECO:0000259" key="7">
    <source>
        <dbReference type="SMART" id="SM00199"/>
    </source>
</evidence>
<keyword evidence="3" id="KW-0202">Cytokine</keyword>
<proteinExistence type="inferred from homology"/>
<dbReference type="PANTHER" id="PTHR12015">
    <property type="entry name" value="SMALL INDUCIBLE CYTOKINE A"/>
    <property type="match status" value="1"/>
</dbReference>
<dbReference type="InterPro" id="IPR033899">
    <property type="entry name" value="CXC_Chemokine_domain"/>
</dbReference>
<dbReference type="SMART" id="SM00199">
    <property type="entry name" value="SCY"/>
    <property type="match status" value="1"/>
</dbReference>
<dbReference type="GO" id="GO:0006952">
    <property type="term" value="P:defense response"/>
    <property type="evidence" value="ECO:0007669"/>
    <property type="project" value="InterPro"/>
</dbReference>
<evidence type="ECO:0000256" key="3">
    <source>
        <dbReference type="ARBA" id="ARBA00022514"/>
    </source>
</evidence>
<dbReference type="GO" id="GO:0008009">
    <property type="term" value="F:chemokine activity"/>
    <property type="evidence" value="ECO:0007669"/>
    <property type="project" value="InterPro"/>
</dbReference>
<keyword evidence="4" id="KW-0964">Secreted</keyword>
<keyword evidence="5" id="KW-1015">Disulfide bond</keyword>
<dbReference type="InterPro" id="IPR036048">
    <property type="entry name" value="Interleukin_8-like_sf"/>
</dbReference>
<sequence length="172" mass="18896">MWSNNEEELVSFIPHTFTVSPGSGNNSTSVLATISLRSDVTSSRASSLHVLQVLLLLLSLLLAMMVPPTIGKSKRNLGKAKDESVDYKWYTELLCTCVKTISGIHPSNIQNLKVISPGRHCPKVKVIANLKNGKELCLDPDAPKIKKIIQKIMESDESAALPVHFLPNFFIS</sequence>
<dbReference type="GO" id="GO:0042119">
    <property type="term" value="P:neutrophil activation"/>
    <property type="evidence" value="ECO:0007669"/>
    <property type="project" value="UniProtKB-ARBA"/>
</dbReference>
<keyword evidence="6" id="KW-1133">Transmembrane helix</keyword>
<keyword evidence="8" id="KW-1185">Reference proteome</keyword>
<name>A0A6P3Q6G4_PTEVA</name>
<keyword evidence="6" id="KW-0472">Membrane</keyword>
<feature type="domain" description="Chemokine interleukin-8-like" evidence="7">
    <location>
        <begin position="92"/>
        <end position="152"/>
    </location>
</feature>
<feature type="transmembrane region" description="Helical" evidence="6">
    <location>
        <begin position="46"/>
        <end position="66"/>
    </location>
</feature>
<dbReference type="FunFam" id="2.40.50.40:FF:000004">
    <property type="entry name" value="C-X-C motif chemokine"/>
    <property type="match status" value="1"/>
</dbReference>
<organism evidence="8 9">
    <name type="scientific">Pteropus vampyrus</name>
    <name type="common">Large flying fox</name>
    <dbReference type="NCBI Taxonomy" id="132908"/>
    <lineage>
        <taxon>Eukaryota</taxon>
        <taxon>Metazoa</taxon>
        <taxon>Chordata</taxon>
        <taxon>Craniata</taxon>
        <taxon>Vertebrata</taxon>
        <taxon>Euteleostomi</taxon>
        <taxon>Mammalia</taxon>
        <taxon>Eutheria</taxon>
        <taxon>Laurasiatheria</taxon>
        <taxon>Chiroptera</taxon>
        <taxon>Yinpterochiroptera</taxon>
        <taxon>Pteropodoidea</taxon>
        <taxon>Pteropodidae</taxon>
        <taxon>Pteropodinae</taxon>
        <taxon>Pteropus</taxon>
    </lineage>
</organism>
<evidence type="ECO:0000256" key="6">
    <source>
        <dbReference type="SAM" id="Phobius"/>
    </source>
</evidence>
<dbReference type="GO" id="GO:0005615">
    <property type="term" value="C:extracellular space"/>
    <property type="evidence" value="ECO:0007669"/>
    <property type="project" value="UniProtKB-KW"/>
</dbReference>
<reference evidence="9" key="1">
    <citation type="submission" date="2025-08" db="UniProtKB">
        <authorList>
            <consortium name="RefSeq"/>
        </authorList>
    </citation>
    <scope>IDENTIFICATION</scope>
    <source>
        <tissue evidence="9">Kidney</tissue>
    </source>
</reference>
<comment type="similarity">
    <text evidence="2">Belongs to the intercrine alpha (chemokine CxC) family.</text>
</comment>
<dbReference type="KEGG" id="pvp:105292414"/>
<keyword evidence="6" id="KW-0812">Transmembrane</keyword>
<dbReference type="GO" id="GO:0030593">
    <property type="term" value="P:neutrophil chemotaxis"/>
    <property type="evidence" value="ECO:0007669"/>
    <property type="project" value="UniProtKB-ARBA"/>
</dbReference>
<protein>
    <submittedName>
        <fullName evidence="9">Platelet basic protein</fullName>
    </submittedName>
</protein>
<dbReference type="PRINTS" id="PR00437">
    <property type="entry name" value="SMALLCYTKCXC"/>
</dbReference>
<dbReference type="PANTHER" id="PTHR12015:SF198">
    <property type="entry name" value="PLATELET BASIC PROTEIN"/>
    <property type="match status" value="1"/>
</dbReference>
<dbReference type="Pfam" id="PF00048">
    <property type="entry name" value="IL8"/>
    <property type="match status" value="1"/>
</dbReference>
<dbReference type="GeneID" id="105292414"/>
<dbReference type="InterPro" id="IPR001811">
    <property type="entry name" value="Chemokine_IL8-like_dom"/>
</dbReference>
<gene>
    <name evidence="9" type="primary">LOC105292414</name>
</gene>
<dbReference type="Proteomes" id="UP000515202">
    <property type="component" value="Unplaced"/>
</dbReference>
<evidence type="ECO:0000313" key="9">
    <source>
        <dbReference type="RefSeq" id="XP_011358924.1"/>
    </source>
</evidence>
<dbReference type="CDD" id="cd00273">
    <property type="entry name" value="Chemokine_CXC"/>
    <property type="match status" value="1"/>
</dbReference>
<evidence type="ECO:0000256" key="5">
    <source>
        <dbReference type="ARBA" id="ARBA00023157"/>
    </source>
</evidence>
<dbReference type="RefSeq" id="XP_011358924.1">
    <property type="nucleotide sequence ID" value="XM_011360622.1"/>
</dbReference>